<sequence length="310" mass="30464">MASKRRRGDGTSGVGGDSKSGSASGAGGSSSAVSAAGGPLPSAAGATAAGAGRGSPTAAGAGRGSPTAAGAGRGSPTAAGSAGRGSPASGGAGRGSPASGGAGRGSPAAADAGRGSPVTTGSGRGSTAARGSGGEKKYSIDRRVTRSVSSGSGRQTRSAGNTPELSVGPPKRGSSSKGKGKAKVKVEESSDEEAAGDAGGDDAAKTLVIEHYLKSPSTDFKKQAADFKKLLQTAIPDARVLINPEKKVTGFFTIRELGGNEETFLNLSDMAKPFQELESLNKGSVVENIVKRLNDNNRLNDDDNSQSDDE</sequence>
<dbReference type="PANTHER" id="PTHR33638">
    <property type="entry name" value="SELENOPROTEIN H"/>
    <property type="match status" value="1"/>
</dbReference>
<dbReference type="Gramene" id="Kaladp0071s0220.2.v1.1">
    <property type="protein sequence ID" value="Kaladp0071s0220.2.v1.1"/>
    <property type="gene ID" value="Kaladp0071s0220.v1.1"/>
</dbReference>
<dbReference type="PANTHER" id="PTHR33638:SF1">
    <property type="entry name" value="SELENOPROTEIN H"/>
    <property type="match status" value="1"/>
</dbReference>
<feature type="compositionally biased region" description="Low complexity" evidence="1">
    <location>
        <begin position="105"/>
        <end position="130"/>
    </location>
</feature>
<dbReference type="EnsemblPlants" id="Kaladp0071s0220.2.v1.1">
    <property type="protein sequence ID" value="Kaladp0071s0220.2.v1.1"/>
    <property type="gene ID" value="Kaladp0071s0220.v1.1"/>
</dbReference>
<evidence type="ECO:0000313" key="2">
    <source>
        <dbReference type="EnsemblPlants" id="Kaladp0071s0220.2.v1.1"/>
    </source>
</evidence>
<keyword evidence="3" id="KW-1185">Reference proteome</keyword>
<name>A0A7N0UM24_KALFE</name>
<feature type="compositionally biased region" description="Low complexity" evidence="1">
    <location>
        <begin position="29"/>
        <end position="87"/>
    </location>
</feature>
<feature type="compositionally biased region" description="Gly residues" evidence="1">
    <location>
        <begin position="88"/>
        <end position="104"/>
    </location>
</feature>
<reference evidence="2" key="1">
    <citation type="submission" date="2021-01" db="UniProtKB">
        <authorList>
            <consortium name="EnsemblPlants"/>
        </authorList>
    </citation>
    <scope>IDENTIFICATION</scope>
</reference>
<proteinExistence type="predicted"/>
<dbReference type="Proteomes" id="UP000594263">
    <property type="component" value="Unplaced"/>
</dbReference>
<dbReference type="AlphaFoldDB" id="A0A7N0UM24"/>
<accession>A0A7N0UM24</accession>
<dbReference type="InterPro" id="IPR052674">
    <property type="entry name" value="SelWTH-like"/>
</dbReference>
<feature type="compositionally biased region" description="Basic and acidic residues" evidence="1">
    <location>
        <begin position="133"/>
        <end position="144"/>
    </location>
</feature>
<feature type="compositionally biased region" description="Low complexity" evidence="1">
    <location>
        <begin position="166"/>
        <end position="177"/>
    </location>
</feature>
<dbReference type="GO" id="GO:0005794">
    <property type="term" value="C:Golgi apparatus"/>
    <property type="evidence" value="ECO:0007669"/>
    <property type="project" value="TreeGrafter"/>
</dbReference>
<evidence type="ECO:0000256" key="1">
    <source>
        <dbReference type="SAM" id="MobiDB-lite"/>
    </source>
</evidence>
<feature type="compositionally biased region" description="Low complexity" evidence="1">
    <location>
        <begin position="146"/>
        <end position="158"/>
    </location>
</feature>
<feature type="compositionally biased region" description="Gly residues" evidence="1">
    <location>
        <begin position="10"/>
        <end position="28"/>
    </location>
</feature>
<protein>
    <submittedName>
        <fullName evidence="2">Uncharacterized protein</fullName>
    </submittedName>
</protein>
<feature type="region of interest" description="Disordered" evidence="1">
    <location>
        <begin position="1"/>
        <end position="202"/>
    </location>
</feature>
<organism evidence="2 3">
    <name type="scientific">Kalanchoe fedtschenkoi</name>
    <name type="common">Lavender scallops</name>
    <name type="synonym">South American air plant</name>
    <dbReference type="NCBI Taxonomy" id="63787"/>
    <lineage>
        <taxon>Eukaryota</taxon>
        <taxon>Viridiplantae</taxon>
        <taxon>Streptophyta</taxon>
        <taxon>Embryophyta</taxon>
        <taxon>Tracheophyta</taxon>
        <taxon>Spermatophyta</taxon>
        <taxon>Magnoliopsida</taxon>
        <taxon>eudicotyledons</taxon>
        <taxon>Gunneridae</taxon>
        <taxon>Pentapetalae</taxon>
        <taxon>Saxifragales</taxon>
        <taxon>Crassulaceae</taxon>
        <taxon>Kalanchoe</taxon>
    </lineage>
</organism>
<evidence type="ECO:0000313" key="3">
    <source>
        <dbReference type="Proteomes" id="UP000594263"/>
    </source>
</evidence>